<evidence type="ECO:0000256" key="3">
    <source>
        <dbReference type="ARBA" id="ARBA00005854"/>
    </source>
</evidence>
<evidence type="ECO:0000256" key="4">
    <source>
        <dbReference type="ARBA" id="ARBA00013001"/>
    </source>
</evidence>
<evidence type="ECO:0000256" key="11">
    <source>
        <dbReference type="ARBA" id="ARBA00030455"/>
    </source>
</evidence>
<dbReference type="Proteomes" id="UP000799778">
    <property type="component" value="Unassembled WGS sequence"/>
</dbReference>
<dbReference type="InterPro" id="IPR036291">
    <property type="entry name" value="NAD(P)-bd_dom_sf"/>
</dbReference>
<dbReference type="PANTHER" id="PTHR42789">
    <property type="entry name" value="D-ISOMER SPECIFIC 2-HYDROXYACID DEHYDROGENASE FAMILY PROTEIN (AFU_ORTHOLOGUE AFUA_6G10090)"/>
    <property type="match status" value="1"/>
</dbReference>
<dbReference type="PANTHER" id="PTHR42789:SF1">
    <property type="entry name" value="D-ISOMER SPECIFIC 2-HYDROXYACID DEHYDROGENASE FAMILY PROTEIN (AFU_ORTHOLOGUE AFUA_6G10090)"/>
    <property type="match status" value="1"/>
</dbReference>
<dbReference type="CDD" id="cd12176">
    <property type="entry name" value="PGDH_3"/>
    <property type="match status" value="1"/>
</dbReference>
<dbReference type="Gene3D" id="3.30.70.260">
    <property type="match status" value="1"/>
</dbReference>
<dbReference type="SUPFAM" id="SSF51735">
    <property type="entry name" value="NAD(P)-binding Rossmann-fold domains"/>
    <property type="match status" value="1"/>
</dbReference>
<comment type="catalytic activity">
    <reaction evidence="13">
        <text>(2R)-3-phosphoglycerate + NAD(+) = 3-phosphooxypyruvate + NADH + H(+)</text>
        <dbReference type="Rhea" id="RHEA:12641"/>
        <dbReference type="ChEBI" id="CHEBI:15378"/>
        <dbReference type="ChEBI" id="CHEBI:18110"/>
        <dbReference type="ChEBI" id="CHEBI:57540"/>
        <dbReference type="ChEBI" id="CHEBI:57945"/>
        <dbReference type="ChEBI" id="CHEBI:58272"/>
        <dbReference type="EC" id="1.1.1.95"/>
    </reaction>
</comment>
<comment type="function">
    <text evidence="1">Catalyzes the reversible oxidation of 3-phospho-D-glycerate to 3-phosphonooxypyruvate, the first step of the phosphorylated L-serine biosynthesis pathway. Also catalyzes the reversible oxidation of 2-hydroxyglutarate to 2-oxoglutarate.</text>
</comment>
<keyword evidence="6" id="KW-0597">Phosphoprotein</keyword>
<dbReference type="InterPro" id="IPR006140">
    <property type="entry name" value="D-isomer_DH_NAD-bd"/>
</dbReference>
<dbReference type="InterPro" id="IPR006139">
    <property type="entry name" value="D-isomer_2_OHA_DH_cat_dom"/>
</dbReference>
<dbReference type="CDD" id="cd04901">
    <property type="entry name" value="ACT_3PGDH"/>
    <property type="match status" value="1"/>
</dbReference>
<dbReference type="SUPFAM" id="SSF55021">
    <property type="entry name" value="ACT-like"/>
    <property type="match status" value="1"/>
</dbReference>
<evidence type="ECO:0000256" key="6">
    <source>
        <dbReference type="ARBA" id="ARBA00022553"/>
    </source>
</evidence>
<sequence>MSPPQDIAGSLARTVSNSLSLSTSPTLAFHSPPTSFRAPPPGSYNDGRSGSVAAPFLPSKQLKPFDTKDIKVLLLENVNQAGVEILKEQGYQVEALKSSLPEDQLIEKIRDVQVIGIRSKTKLTERILKEAKNLIVIGCFCIGTNQVDLQFAASQGIAVFNSPFSNSRSVAELVISEIIALARQLTDRSMELHNGTWNKVSKGCWEIRGKTLGIVGYGHIGSQLSVLAEAMGMSVIYYDVLTMMGLGTARQVTSLSDLLEQADFVSLHVPETGDTKNLIGKTELETMKQGSYLLNNARGTVVDIPALIEAMRSGHIAGAALDVYPNEPGGNGDYFTNDLNTWTKDLRSLKNLILTPHIGGSTEEAQSAIGAEVSTALVRYVNEGITLGAVNLPEVNLRSLTLDEPNSVRVIYIHKNVPGVLGQVNRVLVNHNIEKQMSDSRGDVAYLMADISDVKEAELKDLYESLEALAPRIRTRVLY</sequence>
<dbReference type="Gene3D" id="3.40.50.720">
    <property type="entry name" value="NAD(P)-binding Rossmann-like Domain"/>
    <property type="match status" value="2"/>
</dbReference>
<dbReference type="EMBL" id="ML978072">
    <property type="protein sequence ID" value="KAF2012868.1"/>
    <property type="molecule type" value="Genomic_DNA"/>
</dbReference>
<gene>
    <name evidence="17" type="ORF">BU24DRAFT_412186</name>
</gene>
<keyword evidence="7" id="KW-0028">Amino-acid biosynthesis</keyword>
<dbReference type="GO" id="GO:0004617">
    <property type="term" value="F:phosphoglycerate dehydrogenase activity"/>
    <property type="evidence" value="ECO:0007669"/>
    <property type="project" value="UniProtKB-EC"/>
</dbReference>
<reference evidence="17" key="1">
    <citation type="journal article" date="2020" name="Stud. Mycol.">
        <title>101 Dothideomycetes genomes: a test case for predicting lifestyles and emergence of pathogens.</title>
        <authorList>
            <person name="Haridas S."/>
            <person name="Albert R."/>
            <person name="Binder M."/>
            <person name="Bloem J."/>
            <person name="Labutti K."/>
            <person name="Salamov A."/>
            <person name="Andreopoulos B."/>
            <person name="Baker S."/>
            <person name="Barry K."/>
            <person name="Bills G."/>
            <person name="Bluhm B."/>
            <person name="Cannon C."/>
            <person name="Castanera R."/>
            <person name="Culley D."/>
            <person name="Daum C."/>
            <person name="Ezra D."/>
            <person name="Gonzalez J."/>
            <person name="Henrissat B."/>
            <person name="Kuo A."/>
            <person name="Liang C."/>
            <person name="Lipzen A."/>
            <person name="Lutzoni F."/>
            <person name="Magnuson J."/>
            <person name="Mondo S."/>
            <person name="Nolan M."/>
            <person name="Ohm R."/>
            <person name="Pangilinan J."/>
            <person name="Park H.-J."/>
            <person name="Ramirez L."/>
            <person name="Alfaro M."/>
            <person name="Sun H."/>
            <person name="Tritt A."/>
            <person name="Yoshinaga Y."/>
            <person name="Zwiers L.-H."/>
            <person name="Turgeon B."/>
            <person name="Goodwin S."/>
            <person name="Spatafora J."/>
            <person name="Crous P."/>
            <person name="Grigoriev I."/>
        </authorList>
    </citation>
    <scope>NUCLEOTIDE SEQUENCE</scope>
    <source>
        <strain evidence="17">CBS 175.79</strain>
    </source>
</reference>
<dbReference type="EC" id="1.1.1.399" evidence="4"/>
<accession>A0A6A5XI03</accession>
<evidence type="ECO:0000259" key="16">
    <source>
        <dbReference type="PROSITE" id="PS51671"/>
    </source>
</evidence>
<dbReference type="GeneID" id="54283492"/>
<dbReference type="Pfam" id="PF02826">
    <property type="entry name" value="2-Hacid_dh_C"/>
    <property type="match status" value="1"/>
</dbReference>
<dbReference type="GO" id="GO:0006564">
    <property type="term" value="P:L-serine biosynthetic process"/>
    <property type="evidence" value="ECO:0007669"/>
    <property type="project" value="UniProtKB-KW"/>
</dbReference>
<dbReference type="UniPathway" id="UPA00135">
    <property type="reaction ID" value="UER00196"/>
</dbReference>
<dbReference type="RefSeq" id="XP_033381207.1">
    <property type="nucleotide sequence ID" value="XM_033526095.1"/>
</dbReference>
<evidence type="ECO:0000256" key="14">
    <source>
        <dbReference type="RuleBase" id="RU003719"/>
    </source>
</evidence>
<name>A0A6A5XI03_9PLEO</name>
<keyword evidence="9" id="KW-0520">NAD</keyword>
<evidence type="ECO:0000313" key="18">
    <source>
        <dbReference type="Proteomes" id="UP000799778"/>
    </source>
</evidence>
<dbReference type="NCBIfam" id="NF008759">
    <property type="entry name" value="PRK11790.1"/>
    <property type="match status" value="1"/>
</dbReference>
<evidence type="ECO:0000256" key="9">
    <source>
        <dbReference type="ARBA" id="ARBA00023027"/>
    </source>
</evidence>
<dbReference type="GO" id="GO:0061759">
    <property type="term" value="F:2-oxoglutarate reductase activity"/>
    <property type="evidence" value="ECO:0007669"/>
    <property type="project" value="UniProtKB-ARBA"/>
</dbReference>
<evidence type="ECO:0000256" key="1">
    <source>
        <dbReference type="ARBA" id="ARBA00003800"/>
    </source>
</evidence>
<evidence type="ECO:0000256" key="12">
    <source>
        <dbReference type="ARBA" id="ARBA00048126"/>
    </source>
</evidence>
<dbReference type="InterPro" id="IPR002912">
    <property type="entry name" value="ACT_dom"/>
</dbReference>
<protein>
    <recommendedName>
        <fullName evidence="11">2-oxoglutarate reductase</fullName>
        <ecNumber evidence="4">1.1.1.399</ecNumber>
        <ecNumber evidence="5">1.1.1.95</ecNumber>
    </recommendedName>
</protein>
<evidence type="ECO:0000256" key="10">
    <source>
        <dbReference type="ARBA" id="ARBA00023299"/>
    </source>
</evidence>
<dbReference type="EC" id="1.1.1.95" evidence="5"/>
<organism evidence="17 18">
    <name type="scientific">Aaosphaeria arxii CBS 175.79</name>
    <dbReference type="NCBI Taxonomy" id="1450172"/>
    <lineage>
        <taxon>Eukaryota</taxon>
        <taxon>Fungi</taxon>
        <taxon>Dikarya</taxon>
        <taxon>Ascomycota</taxon>
        <taxon>Pezizomycotina</taxon>
        <taxon>Dothideomycetes</taxon>
        <taxon>Pleosporomycetidae</taxon>
        <taxon>Pleosporales</taxon>
        <taxon>Pleosporales incertae sedis</taxon>
        <taxon>Aaosphaeria</taxon>
    </lineage>
</organism>
<dbReference type="AlphaFoldDB" id="A0A6A5XI03"/>
<dbReference type="PROSITE" id="PS00671">
    <property type="entry name" value="D_2_HYDROXYACID_DH_3"/>
    <property type="match status" value="1"/>
</dbReference>
<dbReference type="OrthoDB" id="1621027at2759"/>
<comment type="similarity">
    <text evidence="3 14">Belongs to the D-isomer specific 2-hydroxyacid dehydrogenase family.</text>
</comment>
<evidence type="ECO:0000256" key="2">
    <source>
        <dbReference type="ARBA" id="ARBA00005216"/>
    </source>
</evidence>
<proteinExistence type="inferred from homology"/>
<evidence type="ECO:0000256" key="13">
    <source>
        <dbReference type="ARBA" id="ARBA00048731"/>
    </source>
</evidence>
<feature type="region of interest" description="Disordered" evidence="15">
    <location>
        <begin position="22"/>
        <end position="50"/>
    </location>
</feature>
<dbReference type="PROSITE" id="PS51671">
    <property type="entry name" value="ACT"/>
    <property type="match status" value="1"/>
</dbReference>
<evidence type="ECO:0000256" key="8">
    <source>
        <dbReference type="ARBA" id="ARBA00023002"/>
    </source>
</evidence>
<comment type="pathway">
    <text evidence="2">Amino-acid biosynthesis; L-serine biosynthesis; L-serine from 3-phospho-D-glycerate: step 1/3.</text>
</comment>
<keyword evidence="8 14" id="KW-0560">Oxidoreductase</keyword>
<dbReference type="FunFam" id="3.40.50.720:FF:000041">
    <property type="entry name" value="D-3-phosphoglycerate dehydrogenase"/>
    <property type="match status" value="1"/>
</dbReference>
<dbReference type="PROSITE" id="PS00670">
    <property type="entry name" value="D_2_HYDROXYACID_DH_2"/>
    <property type="match status" value="1"/>
</dbReference>
<keyword evidence="10" id="KW-0718">Serine biosynthesis</keyword>
<dbReference type="PROSITE" id="PS00065">
    <property type="entry name" value="D_2_HYDROXYACID_DH_1"/>
    <property type="match status" value="1"/>
</dbReference>
<dbReference type="InterPro" id="IPR045865">
    <property type="entry name" value="ACT-like_dom_sf"/>
</dbReference>
<evidence type="ECO:0000313" key="17">
    <source>
        <dbReference type="EMBL" id="KAF2012868.1"/>
    </source>
</evidence>
<dbReference type="GO" id="GO:0051287">
    <property type="term" value="F:NAD binding"/>
    <property type="evidence" value="ECO:0007669"/>
    <property type="project" value="InterPro"/>
</dbReference>
<evidence type="ECO:0000256" key="15">
    <source>
        <dbReference type="SAM" id="MobiDB-lite"/>
    </source>
</evidence>
<dbReference type="Pfam" id="PF00389">
    <property type="entry name" value="2-Hacid_dh"/>
    <property type="match status" value="1"/>
</dbReference>
<evidence type="ECO:0000256" key="5">
    <source>
        <dbReference type="ARBA" id="ARBA00013143"/>
    </source>
</evidence>
<dbReference type="SUPFAM" id="SSF52283">
    <property type="entry name" value="Formate/glycerate dehydrogenase catalytic domain-like"/>
    <property type="match status" value="1"/>
</dbReference>
<dbReference type="InterPro" id="IPR050857">
    <property type="entry name" value="D-2-hydroxyacid_DH"/>
</dbReference>
<evidence type="ECO:0000256" key="7">
    <source>
        <dbReference type="ARBA" id="ARBA00022605"/>
    </source>
</evidence>
<dbReference type="InterPro" id="IPR029752">
    <property type="entry name" value="D-isomer_DH_CS1"/>
</dbReference>
<keyword evidence="18" id="KW-1185">Reference proteome</keyword>
<dbReference type="InterPro" id="IPR029753">
    <property type="entry name" value="D-isomer_DH_CS"/>
</dbReference>
<dbReference type="FunFam" id="3.30.70.260:FF:000036">
    <property type="entry name" value="D-3-phosphoglycerate dehydrogenase"/>
    <property type="match status" value="1"/>
</dbReference>
<feature type="domain" description="ACT" evidence="16">
    <location>
        <begin position="409"/>
        <end position="479"/>
    </location>
</feature>
<comment type="catalytic activity">
    <reaction evidence="12">
        <text>(R)-2-hydroxyglutarate + NAD(+) = 2-oxoglutarate + NADH + H(+)</text>
        <dbReference type="Rhea" id="RHEA:49612"/>
        <dbReference type="ChEBI" id="CHEBI:15378"/>
        <dbReference type="ChEBI" id="CHEBI:15801"/>
        <dbReference type="ChEBI" id="CHEBI:16810"/>
        <dbReference type="ChEBI" id="CHEBI:57540"/>
        <dbReference type="ChEBI" id="CHEBI:57945"/>
        <dbReference type="EC" id="1.1.1.399"/>
    </reaction>
</comment>